<feature type="transmembrane region" description="Helical" evidence="6">
    <location>
        <begin position="176"/>
        <end position="197"/>
    </location>
</feature>
<dbReference type="InterPro" id="IPR020846">
    <property type="entry name" value="MFS_dom"/>
</dbReference>
<dbReference type="PANTHER" id="PTHR42718">
    <property type="entry name" value="MAJOR FACILITATOR SUPERFAMILY MULTIDRUG TRANSPORTER MFSC"/>
    <property type="match status" value="1"/>
</dbReference>
<evidence type="ECO:0000256" key="6">
    <source>
        <dbReference type="SAM" id="Phobius"/>
    </source>
</evidence>
<dbReference type="PANTHER" id="PTHR42718:SF9">
    <property type="entry name" value="MAJOR FACILITATOR SUPERFAMILY MULTIDRUG TRANSPORTER MFSC"/>
    <property type="match status" value="1"/>
</dbReference>
<dbReference type="SUPFAM" id="SSF103473">
    <property type="entry name" value="MFS general substrate transporter"/>
    <property type="match status" value="1"/>
</dbReference>
<dbReference type="OrthoDB" id="9816041at2"/>
<feature type="transmembrane region" description="Helical" evidence="6">
    <location>
        <begin position="143"/>
        <end position="164"/>
    </location>
</feature>
<feature type="transmembrane region" description="Helical" evidence="6">
    <location>
        <begin position="306"/>
        <end position="326"/>
    </location>
</feature>
<evidence type="ECO:0000313" key="8">
    <source>
        <dbReference type="EMBL" id="PWF99477.1"/>
    </source>
</evidence>
<feature type="transmembrane region" description="Helical" evidence="6">
    <location>
        <begin position="443"/>
        <end position="467"/>
    </location>
</feature>
<name>A0A2V1MY90_9LACO</name>
<dbReference type="Gene3D" id="1.20.1250.20">
    <property type="entry name" value="MFS general substrate transporter like domains"/>
    <property type="match status" value="2"/>
</dbReference>
<dbReference type="AlphaFoldDB" id="A0A2V1MY90"/>
<keyword evidence="9" id="KW-1185">Reference proteome</keyword>
<feature type="transmembrane region" description="Helical" evidence="6">
    <location>
        <begin position="234"/>
        <end position="254"/>
    </location>
</feature>
<keyword evidence="5 6" id="KW-0472">Membrane</keyword>
<feature type="transmembrane region" description="Helical" evidence="6">
    <location>
        <begin position="62"/>
        <end position="80"/>
    </location>
</feature>
<keyword evidence="2" id="KW-0813">Transport</keyword>
<protein>
    <submittedName>
        <fullName evidence="8">MFS transporter</fullName>
    </submittedName>
</protein>
<feature type="transmembrane region" description="Helical" evidence="6">
    <location>
        <begin position="209"/>
        <end position="228"/>
    </location>
</feature>
<evidence type="ECO:0000256" key="4">
    <source>
        <dbReference type="ARBA" id="ARBA00022989"/>
    </source>
</evidence>
<proteinExistence type="predicted"/>
<gene>
    <name evidence="8" type="ORF">DCM90_08490</name>
</gene>
<comment type="subcellular location">
    <subcellularLocation>
        <location evidence="1">Cell membrane</location>
        <topology evidence="1">Multi-pass membrane protein</topology>
    </subcellularLocation>
</comment>
<dbReference type="Proteomes" id="UP000245080">
    <property type="component" value="Unassembled WGS sequence"/>
</dbReference>
<feature type="domain" description="Major facilitator superfamily (MFS) profile" evidence="7">
    <location>
        <begin position="19"/>
        <end position="471"/>
    </location>
</feature>
<keyword evidence="3 6" id="KW-0812">Transmembrane</keyword>
<feature type="transmembrane region" description="Helical" evidence="6">
    <location>
        <begin position="87"/>
        <end position="103"/>
    </location>
</feature>
<dbReference type="GO" id="GO:0005886">
    <property type="term" value="C:plasma membrane"/>
    <property type="evidence" value="ECO:0007669"/>
    <property type="project" value="UniProtKB-SubCell"/>
</dbReference>
<keyword evidence="4 6" id="KW-1133">Transmembrane helix</keyword>
<dbReference type="EMBL" id="QCXQ01000006">
    <property type="protein sequence ID" value="PWF99477.1"/>
    <property type="molecule type" value="Genomic_DNA"/>
</dbReference>
<evidence type="ECO:0000313" key="9">
    <source>
        <dbReference type="Proteomes" id="UP000245080"/>
    </source>
</evidence>
<evidence type="ECO:0000259" key="7">
    <source>
        <dbReference type="PROSITE" id="PS50850"/>
    </source>
</evidence>
<dbReference type="GO" id="GO:0022857">
    <property type="term" value="F:transmembrane transporter activity"/>
    <property type="evidence" value="ECO:0007669"/>
    <property type="project" value="InterPro"/>
</dbReference>
<comment type="caution">
    <text evidence="8">The sequence shown here is derived from an EMBL/GenBank/DDBJ whole genome shotgun (WGS) entry which is preliminary data.</text>
</comment>
<dbReference type="Pfam" id="PF07690">
    <property type="entry name" value="MFS_1"/>
    <property type="match status" value="1"/>
</dbReference>
<dbReference type="InterPro" id="IPR011701">
    <property type="entry name" value="MFS"/>
</dbReference>
<feature type="transmembrane region" description="Helical" evidence="6">
    <location>
        <begin position="347"/>
        <end position="375"/>
    </location>
</feature>
<reference evidence="8 9" key="1">
    <citation type="journal article" date="2018" name="Int. J. Syst. Evol. Microbiol.">
        <title>Lactobacillus bambusae sp. nov., isolated from a traditional fermented Ma-bamboo shoots of Taiwan.</title>
        <authorList>
            <person name="Wang L.-T."/>
        </authorList>
    </citation>
    <scope>NUCLEOTIDE SEQUENCE [LARGE SCALE GENOMIC DNA]</scope>
    <source>
        <strain evidence="8 9">BS-W1</strain>
    </source>
</reference>
<dbReference type="PROSITE" id="PS50850">
    <property type="entry name" value="MFS"/>
    <property type="match status" value="1"/>
</dbReference>
<sequence>MMGVTKMRSIKQPAVPVSVWLAVLATGLLSLIGTTVHTALNIALPKIMGAFSVTTDVAQWVISSYSLAVAIVVCLSPFFMKRFSTRHLFVTAVSLFLIGLFISGWAPNFIILLVGRMVQGAAGGLAIPLMYNTIIKTVPESKWGVMMGVGTLIATLGPAIGPVFGSLMVQLLNWRWIFFLSAIVVVVAFLLGIRTIHPIQKTTDVHLDGWSVILIAVMLASATFWLASVKNSAISPWLTWGCLGLSGLATWGFVHRSKELTHPIINLAIFKVASFRRQLVAFFISQVAAVAVGFILSNYVQIVNRQTPIVAAWVVFPGALFSALVAPVSGRWLDRLGAQKVLPVGTVIYTLGLLAFIISGQFMGAFLISMIYFGYMFGIGVSTSNLMTSGDDDLASGERESGNAVFDTAEQFAGAAGTTIPASVIAGFQAGKRGIAYVSGTKVGAICAFIILFGMALVANIALYLVFRDYEREQKVQSQMTEPKGTDNNG</sequence>
<evidence type="ECO:0000256" key="1">
    <source>
        <dbReference type="ARBA" id="ARBA00004651"/>
    </source>
</evidence>
<evidence type="ECO:0000256" key="3">
    <source>
        <dbReference type="ARBA" id="ARBA00022692"/>
    </source>
</evidence>
<dbReference type="InterPro" id="IPR036259">
    <property type="entry name" value="MFS_trans_sf"/>
</dbReference>
<dbReference type="PRINTS" id="PR01036">
    <property type="entry name" value="TCRTETB"/>
</dbReference>
<organism evidence="8 9">
    <name type="scientific">Levilactobacillus bambusae</name>
    <dbReference type="NCBI Taxonomy" id="2024736"/>
    <lineage>
        <taxon>Bacteria</taxon>
        <taxon>Bacillati</taxon>
        <taxon>Bacillota</taxon>
        <taxon>Bacilli</taxon>
        <taxon>Lactobacillales</taxon>
        <taxon>Lactobacillaceae</taxon>
        <taxon>Levilactobacillus</taxon>
    </lineage>
</organism>
<evidence type="ECO:0000256" key="5">
    <source>
        <dbReference type="ARBA" id="ARBA00023136"/>
    </source>
</evidence>
<accession>A0A2V1MY90</accession>
<evidence type="ECO:0000256" key="2">
    <source>
        <dbReference type="ARBA" id="ARBA00022448"/>
    </source>
</evidence>
<feature type="transmembrane region" description="Helical" evidence="6">
    <location>
        <begin position="279"/>
        <end position="300"/>
    </location>
</feature>